<proteinExistence type="predicted"/>
<reference evidence="3" key="2">
    <citation type="submission" date="2011-01" db="EMBL/GenBank/DDBJ databases">
        <title>The complete genome of Nitratifractor salsuginis DSM 16511.</title>
        <authorList>
            <consortium name="US DOE Joint Genome Institute (JGI-PGF)"/>
            <person name="Lucas S."/>
            <person name="Copeland A."/>
            <person name="Lapidus A."/>
            <person name="Bruce D."/>
            <person name="Goodwin L."/>
            <person name="Pitluck S."/>
            <person name="Kyrpides N."/>
            <person name="Mavromatis K."/>
            <person name="Ivanova N."/>
            <person name="Mikhailova N."/>
            <person name="Zeytun A."/>
            <person name="Detter J.C."/>
            <person name="Tapia R."/>
            <person name="Han C."/>
            <person name="Land M."/>
            <person name="Hauser L."/>
            <person name="Markowitz V."/>
            <person name="Cheng J.-F."/>
            <person name="Hugenholtz P."/>
            <person name="Woyke T."/>
            <person name="Wu D."/>
            <person name="Tindall B."/>
            <person name="Schuetze A."/>
            <person name="Brambilla E."/>
            <person name="Klenk H.-P."/>
            <person name="Eisen J.A."/>
        </authorList>
    </citation>
    <scope>NUCLEOTIDE SEQUENCE [LARGE SCALE GENOMIC DNA]</scope>
    <source>
        <strain evidence="3">DSM 16511 / JCM 12458 / E9I37-1</strain>
    </source>
</reference>
<reference evidence="2 3" key="1">
    <citation type="journal article" date="2011" name="Stand. Genomic Sci.">
        <title>Complete genome sequence of Nitratifractor salsuginis type strain (E9I37-1).</title>
        <authorList>
            <person name="Anderson I."/>
            <person name="Sikorski J."/>
            <person name="Zeytun A."/>
            <person name="Nolan M."/>
            <person name="Lapidus A."/>
            <person name="Lucas S."/>
            <person name="Hammon N."/>
            <person name="Deshpande S."/>
            <person name="Cheng J.F."/>
            <person name="Tapia R."/>
            <person name="Han C."/>
            <person name="Goodwin L."/>
            <person name="Pitluck S."/>
            <person name="Liolios K."/>
            <person name="Pagani I."/>
            <person name="Ivanova N."/>
            <person name="Huntemann M."/>
            <person name="Mavromatis K."/>
            <person name="Ovchinikova G."/>
            <person name="Pati A."/>
            <person name="Chen A."/>
            <person name="Palaniappan K."/>
            <person name="Land M."/>
            <person name="Hauser L."/>
            <person name="Brambilla E.M."/>
            <person name="Ngatchou-Djao O.D."/>
            <person name="Rohde M."/>
            <person name="Tindall B.J."/>
            <person name="Goker M."/>
            <person name="Detter J.C."/>
            <person name="Woyke T."/>
            <person name="Bristow J."/>
            <person name="Eisen J.A."/>
            <person name="Markowitz V."/>
            <person name="Hugenholtz P."/>
            <person name="Klenk H.P."/>
            <person name="Kyrpides N.C."/>
        </authorList>
    </citation>
    <scope>NUCLEOTIDE SEQUENCE [LARGE SCALE GENOMIC DNA]</scope>
    <source>
        <strain evidence="3">DSM 16511 / JCM 12458 / E9I37-1</strain>
    </source>
</reference>
<dbReference type="OrthoDB" id="5372956at2"/>
<sequence>MGKKGMVLSFAALLALGLSGCMGSAQPSPAPTADTQSPAYQKGYSDGCATAHGEYQKESELFRNDRNYYEGWFAGRSGCQNAQ</sequence>
<dbReference type="HOGENOM" id="CLU_2653145_0_0_7"/>
<keyword evidence="1" id="KW-0732">Signal</keyword>
<evidence type="ECO:0008006" key="4">
    <source>
        <dbReference type="Google" id="ProtNLM"/>
    </source>
</evidence>
<protein>
    <recommendedName>
        <fullName evidence="4">Lipoprotein</fullName>
    </recommendedName>
</protein>
<dbReference type="EMBL" id="CP002452">
    <property type="protein sequence ID" value="ADV45364.1"/>
    <property type="molecule type" value="Genomic_DNA"/>
</dbReference>
<dbReference type="Proteomes" id="UP000008633">
    <property type="component" value="Chromosome"/>
</dbReference>
<evidence type="ECO:0000313" key="2">
    <source>
        <dbReference type="EMBL" id="ADV45364.1"/>
    </source>
</evidence>
<dbReference type="PROSITE" id="PS51257">
    <property type="entry name" value="PROKAR_LIPOPROTEIN"/>
    <property type="match status" value="1"/>
</dbReference>
<feature type="chain" id="PRO_5003215289" description="Lipoprotein" evidence="1">
    <location>
        <begin position="28"/>
        <end position="83"/>
    </location>
</feature>
<evidence type="ECO:0000313" key="3">
    <source>
        <dbReference type="Proteomes" id="UP000008633"/>
    </source>
</evidence>
<dbReference type="eggNOG" id="ENOG50300H7">
    <property type="taxonomic scope" value="Bacteria"/>
</dbReference>
<dbReference type="KEGG" id="nsa:Nitsa_0091"/>
<evidence type="ECO:0000256" key="1">
    <source>
        <dbReference type="SAM" id="SignalP"/>
    </source>
</evidence>
<feature type="signal peptide" evidence="1">
    <location>
        <begin position="1"/>
        <end position="27"/>
    </location>
</feature>
<name>E6WYB6_NITSE</name>
<gene>
    <name evidence="2" type="ordered locus">Nitsa_0091</name>
</gene>
<keyword evidence="3" id="KW-1185">Reference proteome</keyword>
<dbReference type="AlphaFoldDB" id="E6WYB6"/>
<accession>E6WYB6</accession>
<dbReference type="RefSeq" id="WP_013553061.1">
    <property type="nucleotide sequence ID" value="NC_014935.1"/>
</dbReference>
<organism evidence="2 3">
    <name type="scientific">Nitratifractor salsuginis (strain DSM 16511 / JCM 12458 / E9I37-1)</name>
    <dbReference type="NCBI Taxonomy" id="749222"/>
    <lineage>
        <taxon>Bacteria</taxon>
        <taxon>Pseudomonadati</taxon>
        <taxon>Campylobacterota</taxon>
        <taxon>Epsilonproteobacteria</taxon>
        <taxon>Campylobacterales</taxon>
        <taxon>Sulfurovaceae</taxon>
        <taxon>Nitratifractor</taxon>
    </lineage>
</organism>